<keyword evidence="3" id="KW-0808">Transferase</keyword>
<dbReference type="InterPro" id="IPR000719">
    <property type="entry name" value="Prot_kinase_dom"/>
</dbReference>
<feature type="region of interest" description="Disordered" evidence="9">
    <location>
        <begin position="344"/>
        <end position="391"/>
    </location>
</feature>
<dbReference type="GO" id="GO:0005524">
    <property type="term" value="F:ATP binding"/>
    <property type="evidence" value="ECO:0007669"/>
    <property type="project" value="UniProtKB-UniRule"/>
</dbReference>
<evidence type="ECO:0000256" key="9">
    <source>
        <dbReference type="SAM" id="MobiDB-lite"/>
    </source>
</evidence>
<dbReference type="CDD" id="cd14014">
    <property type="entry name" value="STKc_PknB_like"/>
    <property type="match status" value="1"/>
</dbReference>
<dbReference type="PANTHER" id="PTHR43671">
    <property type="entry name" value="SERINE/THREONINE-PROTEIN KINASE NEK"/>
    <property type="match status" value="1"/>
</dbReference>
<dbReference type="PROSITE" id="PS00107">
    <property type="entry name" value="PROTEIN_KINASE_ATP"/>
    <property type="match status" value="1"/>
</dbReference>
<feature type="region of interest" description="Disordered" evidence="9">
    <location>
        <begin position="295"/>
        <end position="319"/>
    </location>
</feature>
<evidence type="ECO:0000256" key="5">
    <source>
        <dbReference type="ARBA" id="ARBA00022777"/>
    </source>
</evidence>
<feature type="domain" description="Protein kinase" evidence="11">
    <location>
        <begin position="9"/>
        <end position="265"/>
    </location>
</feature>
<keyword evidence="7" id="KW-0675">Receptor</keyword>
<dbReference type="Gene3D" id="3.30.10.20">
    <property type="match status" value="1"/>
</dbReference>
<keyword evidence="14" id="KW-1185">Reference proteome</keyword>
<dbReference type="InterPro" id="IPR008979">
    <property type="entry name" value="Galactose-bd-like_sf"/>
</dbReference>
<dbReference type="PROSITE" id="PS50011">
    <property type="entry name" value="PROTEIN_KINASE_DOM"/>
    <property type="match status" value="1"/>
</dbReference>
<feature type="transmembrane region" description="Helical" evidence="10">
    <location>
        <begin position="323"/>
        <end position="344"/>
    </location>
</feature>
<proteinExistence type="inferred from homology"/>
<feature type="compositionally biased region" description="Low complexity" evidence="9">
    <location>
        <begin position="344"/>
        <end position="369"/>
    </location>
</feature>
<keyword evidence="10" id="KW-1133">Transmembrane helix</keyword>
<dbReference type="PROSITE" id="PS00108">
    <property type="entry name" value="PROTEIN_KINASE_ST"/>
    <property type="match status" value="1"/>
</dbReference>
<feature type="binding site" evidence="8">
    <location>
        <position position="37"/>
    </location>
    <ligand>
        <name>ATP</name>
        <dbReference type="ChEBI" id="CHEBI:30616"/>
    </ligand>
</feature>
<keyword evidence="6 8" id="KW-0067">ATP-binding</keyword>
<dbReference type="InterPro" id="IPR017441">
    <property type="entry name" value="Protein_kinase_ATP_BS"/>
</dbReference>
<evidence type="ECO:0000256" key="6">
    <source>
        <dbReference type="ARBA" id="ARBA00022840"/>
    </source>
</evidence>
<dbReference type="InterPro" id="IPR050660">
    <property type="entry name" value="NEK_Ser/Thr_kinase"/>
</dbReference>
<evidence type="ECO:0000256" key="10">
    <source>
        <dbReference type="SAM" id="Phobius"/>
    </source>
</evidence>
<evidence type="ECO:0000256" key="7">
    <source>
        <dbReference type="ARBA" id="ARBA00023170"/>
    </source>
</evidence>
<dbReference type="PANTHER" id="PTHR43671:SF13">
    <property type="entry name" value="SERINE_THREONINE-PROTEIN KINASE NEK2"/>
    <property type="match status" value="1"/>
</dbReference>
<evidence type="ECO:0000256" key="2">
    <source>
        <dbReference type="ARBA" id="ARBA00012513"/>
    </source>
</evidence>
<keyword evidence="5 13" id="KW-0418">Kinase</keyword>
<dbReference type="InterPro" id="IPR011009">
    <property type="entry name" value="Kinase-like_dom_sf"/>
</dbReference>
<dbReference type="Gene3D" id="3.30.200.20">
    <property type="entry name" value="Phosphorylase Kinase, domain 1"/>
    <property type="match status" value="1"/>
</dbReference>
<evidence type="ECO:0000256" key="4">
    <source>
        <dbReference type="ARBA" id="ARBA00022741"/>
    </source>
</evidence>
<reference evidence="13 14" key="1">
    <citation type="submission" date="2019-11" db="EMBL/GenBank/DDBJ databases">
        <authorList>
            <person name="Cao P."/>
        </authorList>
    </citation>
    <scope>NUCLEOTIDE SEQUENCE [LARGE SCALE GENOMIC DNA]</scope>
    <source>
        <strain evidence="13 14">NEAU-AAG5</strain>
    </source>
</reference>
<dbReference type="Gene3D" id="1.10.510.10">
    <property type="entry name" value="Transferase(Phosphotransferase) domain 1"/>
    <property type="match status" value="1"/>
</dbReference>
<dbReference type="Pfam" id="PF03793">
    <property type="entry name" value="PASTA"/>
    <property type="match status" value="1"/>
</dbReference>
<dbReference type="EC" id="2.7.11.1" evidence="2"/>
<keyword evidence="10" id="KW-0472">Membrane</keyword>
<dbReference type="Proteomes" id="UP000432015">
    <property type="component" value="Unassembled WGS sequence"/>
</dbReference>
<feature type="domain" description="PASTA" evidence="12">
    <location>
        <begin position="383"/>
        <end position="445"/>
    </location>
</feature>
<accession>A0A7K1LA71</accession>
<evidence type="ECO:0000259" key="11">
    <source>
        <dbReference type="PROSITE" id="PS50011"/>
    </source>
</evidence>
<evidence type="ECO:0000256" key="8">
    <source>
        <dbReference type="PROSITE-ProRule" id="PRU10141"/>
    </source>
</evidence>
<evidence type="ECO:0000259" key="12">
    <source>
        <dbReference type="PROSITE" id="PS51178"/>
    </source>
</evidence>
<dbReference type="Gene3D" id="2.60.120.1060">
    <property type="entry name" value="NPCBM/NEW2 domain"/>
    <property type="match status" value="1"/>
</dbReference>
<dbReference type="RefSeq" id="WP_156220500.1">
    <property type="nucleotide sequence ID" value="NZ_WOFH01000014.1"/>
</dbReference>
<dbReference type="SUPFAM" id="SSF56112">
    <property type="entry name" value="Protein kinase-like (PK-like)"/>
    <property type="match status" value="1"/>
</dbReference>
<keyword evidence="10" id="KW-0812">Transmembrane</keyword>
<dbReference type="Pfam" id="PF08305">
    <property type="entry name" value="NPCBM"/>
    <property type="match status" value="1"/>
</dbReference>
<dbReference type="PROSITE" id="PS51178">
    <property type="entry name" value="PASTA"/>
    <property type="match status" value="1"/>
</dbReference>
<evidence type="ECO:0000256" key="1">
    <source>
        <dbReference type="ARBA" id="ARBA00010886"/>
    </source>
</evidence>
<gene>
    <name evidence="13" type="ORF">GNZ18_32670</name>
</gene>
<dbReference type="InterPro" id="IPR013222">
    <property type="entry name" value="Glyco_hyd_98_carb-bd"/>
</dbReference>
<dbReference type="InterPro" id="IPR008271">
    <property type="entry name" value="Ser/Thr_kinase_AS"/>
</dbReference>
<dbReference type="SMART" id="SM00740">
    <property type="entry name" value="PASTA"/>
    <property type="match status" value="1"/>
</dbReference>
<dbReference type="InterPro" id="IPR038637">
    <property type="entry name" value="NPCBM_sf"/>
</dbReference>
<dbReference type="SMART" id="SM00220">
    <property type="entry name" value="S_TKc"/>
    <property type="match status" value="1"/>
</dbReference>
<organism evidence="13 14">
    <name type="scientific">Actinomadura litoris</name>
    <dbReference type="NCBI Taxonomy" id="2678616"/>
    <lineage>
        <taxon>Bacteria</taxon>
        <taxon>Bacillati</taxon>
        <taxon>Actinomycetota</taxon>
        <taxon>Actinomycetes</taxon>
        <taxon>Streptosporangiales</taxon>
        <taxon>Thermomonosporaceae</taxon>
        <taxon>Actinomadura</taxon>
    </lineage>
</organism>
<keyword evidence="4 8" id="KW-0547">Nucleotide-binding</keyword>
<dbReference type="AlphaFoldDB" id="A0A7K1LA71"/>
<dbReference type="SMART" id="SM00776">
    <property type="entry name" value="NPCBM"/>
    <property type="match status" value="1"/>
</dbReference>
<dbReference type="EMBL" id="WOFH01000014">
    <property type="protein sequence ID" value="MUN41314.1"/>
    <property type="molecule type" value="Genomic_DNA"/>
</dbReference>
<name>A0A7K1LA71_9ACTN</name>
<evidence type="ECO:0000313" key="13">
    <source>
        <dbReference type="EMBL" id="MUN41314.1"/>
    </source>
</evidence>
<sequence>MKGPLGSKYILEEVIGRGATGEVWRGRTHEGERLAFKLLHDTLARDPETVNRFLREGSILSGVVHPHLVRVHDLVVEGATLALGMDLVEGSDLRAPLAAHGAMRPGDACAVAAETASALAAVHDAGVVHRDVKPENVLLDGRRTPPAVRLTDFGIARIAEQTGSKSTMLVGTAPYIAPELADGQPPTPATDLYALGIMLYEMCCGVTPFADRSTLVMLQHHGHSAPGRPPGMPGALWELIVALLAKDPAARPAPAGRVAILLEALARDLEAVPAAETLTEPPAPVAALHDADTALSMRNPGRDSGGTEPAGRRGGRRGRRGRTLAIAAVTAAVVCAVAAGAYAATRDPGSDTGPGPGPTTVAKSGDGPAPESPPPSSARASYGPNQVPDLVGMPETQARALLPPSVGVQIRREAAPSGSPDGVVLAQDPKPGADLPTTLQLTVSSKQAIQYLADIEPSAGDTVRTGTEAANLRLSGHPQLHAIGVEGSPCGNETGSVEYDLGQHYTRLQGLAGLDDNSPAAKAQVTVEFYGDARKLKSITTTLGKSQDLEVDVRGVLRLTLRWTFSGGDASRCDGGTLVLGDAQLVAAAGYVPPSTESPTPTLPGG</sequence>
<dbReference type="CDD" id="cd06577">
    <property type="entry name" value="PASTA_pknB"/>
    <property type="match status" value="1"/>
</dbReference>
<comment type="similarity">
    <text evidence="1">Belongs to the protein kinase superfamily. NEK Ser/Thr protein kinase family. NIMA subfamily.</text>
</comment>
<dbReference type="SUPFAM" id="SSF49785">
    <property type="entry name" value="Galactose-binding domain-like"/>
    <property type="match status" value="1"/>
</dbReference>
<dbReference type="Pfam" id="PF00069">
    <property type="entry name" value="Pkinase"/>
    <property type="match status" value="1"/>
</dbReference>
<dbReference type="InterPro" id="IPR005543">
    <property type="entry name" value="PASTA_dom"/>
</dbReference>
<dbReference type="GO" id="GO:0004674">
    <property type="term" value="F:protein serine/threonine kinase activity"/>
    <property type="evidence" value="ECO:0007669"/>
    <property type="project" value="UniProtKB-EC"/>
</dbReference>
<evidence type="ECO:0000313" key="14">
    <source>
        <dbReference type="Proteomes" id="UP000432015"/>
    </source>
</evidence>
<comment type="caution">
    <text evidence="13">The sequence shown here is derived from an EMBL/GenBank/DDBJ whole genome shotgun (WGS) entry which is preliminary data.</text>
</comment>
<protein>
    <recommendedName>
        <fullName evidence="2">non-specific serine/threonine protein kinase</fullName>
        <ecNumber evidence="2">2.7.11.1</ecNumber>
    </recommendedName>
</protein>
<evidence type="ECO:0000256" key="3">
    <source>
        <dbReference type="ARBA" id="ARBA00022679"/>
    </source>
</evidence>